<dbReference type="SUPFAM" id="SSF51556">
    <property type="entry name" value="Metallo-dependent hydrolases"/>
    <property type="match status" value="1"/>
</dbReference>
<dbReference type="Gene3D" id="3.20.20.140">
    <property type="entry name" value="Metal-dependent hydrolases"/>
    <property type="match status" value="1"/>
</dbReference>
<evidence type="ECO:0000259" key="1">
    <source>
        <dbReference type="Pfam" id="PF04909"/>
    </source>
</evidence>
<dbReference type="EMBL" id="CP136707">
    <property type="protein sequence ID" value="WOI35409.1"/>
    <property type="molecule type" value="Genomic_DNA"/>
</dbReference>
<dbReference type="RefSeq" id="WP_317387098.1">
    <property type="nucleotide sequence ID" value="NZ_CP136707.1"/>
</dbReference>
<evidence type="ECO:0000313" key="2">
    <source>
        <dbReference type="EMBL" id="WOI35409.1"/>
    </source>
</evidence>
<dbReference type="InterPro" id="IPR006680">
    <property type="entry name" value="Amidohydro-rel"/>
</dbReference>
<dbReference type="Pfam" id="PF04909">
    <property type="entry name" value="Amidohydro_2"/>
    <property type="match status" value="1"/>
</dbReference>
<reference evidence="2 3" key="1">
    <citation type="submission" date="2023-10" db="EMBL/GenBank/DDBJ databases">
        <title>Eight complete genome sequences of bacteria isolated from laboratory stock of Giant Kelp gametophytes.</title>
        <authorList>
            <person name="Tolentino B."/>
            <person name="Nuzhdin S."/>
        </authorList>
    </citation>
    <scope>NUCLEOTIDE SEQUENCE [LARGE SCALE GENOMIC DNA]</scope>
    <source>
        <strain evidence="2 3">LC.270.F.C4</strain>
        <plasmid evidence="2 3">unnamed4</plasmid>
    </source>
</reference>
<organism evidence="2 3">
    <name type="scientific">Tritonibacter scottomollicae</name>
    <name type="common">Epibacterium scottomollicae</name>
    <dbReference type="NCBI Taxonomy" id="483013"/>
    <lineage>
        <taxon>Bacteria</taxon>
        <taxon>Pseudomonadati</taxon>
        <taxon>Pseudomonadota</taxon>
        <taxon>Alphaproteobacteria</taxon>
        <taxon>Rhodobacterales</taxon>
        <taxon>Paracoccaceae</taxon>
        <taxon>Tritonibacter</taxon>
    </lineage>
</organism>
<dbReference type="InterPro" id="IPR032466">
    <property type="entry name" value="Metal_Hydrolase"/>
</dbReference>
<accession>A0ABZ0HMZ1</accession>
<name>A0ABZ0HMZ1_TRISK</name>
<sequence length="291" mass="32317">MPDAETTQQVITDAKPFGDIDGGCDCHAHMIGYDPRFPLSSSRAEDPEQGSLHYWLDQYRTHLRSLGLSRGVIVHSMLYGLDNSITAEAIRQLGQTNFRAIGLVDNEVSETQLDKMAQDGFKGVRLNYVHGGTLDWRGTQALAPRLRARGMHVQILLHSHKHMTEIAPALKQLECDTVIDHMGWPDMAAGPNEAGFSQLLSLLADDRVWLKLSGVYRFSESPFSEADSFVRAALAVNPTRCIWGSDWPFIMLGGANQPRVPDLSAALLRAIPEHKLQQAILQTNPTELFSF</sequence>
<feature type="domain" description="Amidohydrolase-related" evidence="1">
    <location>
        <begin position="24"/>
        <end position="291"/>
    </location>
</feature>
<protein>
    <submittedName>
        <fullName evidence="2">Amidohydrolase family protein</fullName>
    </submittedName>
</protein>
<dbReference type="InterPro" id="IPR052358">
    <property type="entry name" value="Aro_Compnd_Degr_Hydrolases"/>
</dbReference>
<keyword evidence="2" id="KW-0614">Plasmid</keyword>
<dbReference type="Proteomes" id="UP001302666">
    <property type="component" value="Plasmid unnamed4"/>
</dbReference>
<proteinExistence type="predicted"/>
<evidence type="ECO:0000313" key="3">
    <source>
        <dbReference type="Proteomes" id="UP001302666"/>
    </source>
</evidence>
<gene>
    <name evidence="2" type="ORF">R1T40_21955</name>
</gene>
<dbReference type="PANTHER" id="PTHR35563">
    <property type="entry name" value="BARREL METAL-DEPENDENT HYDROLASE, PUTATIVE (AFU_ORTHOLOGUE AFUA_1G16240)-RELATED"/>
    <property type="match status" value="1"/>
</dbReference>
<dbReference type="PANTHER" id="PTHR35563:SF2">
    <property type="entry name" value="BARREL METAL-DEPENDENT HYDROLASE, PUTATIVE (AFU_ORTHOLOGUE AFUA_1G16240)-RELATED"/>
    <property type="match status" value="1"/>
</dbReference>
<geneLocation type="plasmid" evidence="2 3">
    <name>unnamed4</name>
</geneLocation>
<keyword evidence="3" id="KW-1185">Reference proteome</keyword>